<accession>A0A1J5PKF9</accession>
<reference evidence="2" key="1">
    <citation type="submission" date="2016-10" db="EMBL/GenBank/DDBJ databases">
        <title>Sequence of Gallionella enrichment culture.</title>
        <authorList>
            <person name="Poehlein A."/>
            <person name="Muehling M."/>
            <person name="Daniel R."/>
        </authorList>
    </citation>
    <scope>NUCLEOTIDE SEQUENCE</scope>
</reference>
<dbReference type="EMBL" id="MLJW01005532">
    <property type="protein sequence ID" value="OIQ68052.1"/>
    <property type="molecule type" value="Genomic_DNA"/>
</dbReference>
<dbReference type="PANTHER" id="PTHR46564">
    <property type="entry name" value="TRANSPOSASE"/>
    <property type="match status" value="1"/>
</dbReference>
<dbReference type="NCBIfam" id="NF033545">
    <property type="entry name" value="transpos_IS630"/>
    <property type="match status" value="1"/>
</dbReference>
<dbReference type="InterPro" id="IPR036397">
    <property type="entry name" value="RNaseH_sf"/>
</dbReference>
<gene>
    <name evidence="2" type="ORF">GALL_503590</name>
</gene>
<comment type="caution">
    <text evidence="2">The sequence shown here is derived from an EMBL/GenBank/DDBJ whole genome shotgun (WGS) entry which is preliminary data.</text>
</comment>
<dbReference type="GO" id="GO:0003676">
    <property type="term" value="F:nucleic acid binding"/>
    <property type="evidence" value="ECO:0007669"/>
    <property type="project" value="InterPro"/>
</dbReference>
<dbReference type="Gene3D" id="3.30.420.10">
    <property type="entry name" value="Ribonuclease H-like superfamily/Ribonuclease H"/>
    <property type="match status" value="1"/>
</dbReference>
<dbReference type="InterPro" id="IPR038717">
    <property type="entry name" value="Tc1-like_DDE_dom"/>
</dbReference>
<proteinExistence type="predicted"/>
<protein>
    <recommendedName>
        <fullName evidence="1">Tc1-like transposase DDE domain-containing protein</fullName>
    </recommendedName>
</protein>
<feature type="domain" description="Tc1-like transposase DDE" evidence="1">
    <location>
        <begin position="1"/>
        <end position="132"/>
    </location>
</feature>
<dbReference type="AlphaFoldDB" id="A0A1J5PKF9"/>
<dbReference type="InterPro" id="IPR047655">
    <property type="entry name" value="Transpos_IS630-like"/>
</dbReference>
<evidence type="ECO:0000259" key="1">
    <source>
        <dbReference type="Pfam" id="PF13358"/>
    </source>
</evidence>
<dbReference type="Pfam" id="PF13358">
    <property type="entry name" value="DDE_3"/>
    <property type="match status" value="1"/>
</dbReference>
<name>A0A1J5PKF9_9ZZZZ</name>
<organism evidence="2">
    <name type="scientific">mine drainage metagenome</name>
    <dbReference type="NCBI Taxonomy" id="410659"/>
    <lineage>
        <taxon>unclassified sequences</taxon>
        <taxon>metagenomes</taxon>
        <taxon>ecological metagenomes</taxon>
    </lineage>
</organism>
<evidence type="ECO:0000313" key="2">
    <source>
        <dbReference type="EMBL" id="OIQ68052.1"/>
    </source>
</evidence>
<dbReference type="PANTHER" id="PTHR46564:SF1">
    <property type="entry name" value="TRANSPOSASE"/>
    <property type="match status" value="1"/>
</dbReference>
<sequence length="168" mass="18771">MFIDETWAKTNMARLYGRCARGQRLLGRVPFGKWSTTTFLAALRHDQITAPMVLDRPINGLWFLTYVEEVLAPTLEPGDIVVIDNLGSHKSPRIKAAIEAQGASLRYLPPYSPDLNPIEMAFSKLKSGLRKAAERSVDPLWNRIGSLLDDFTPEECANYFKAAGYAPT</sequence>